<dbReference type="Proteomes" id="UP000676336">
    <property type="component" value="Unassembled WGS sequence"/>
</dbReference>
<evidence type="ECO:0000313" key="1">
    <source>
        <dbReference type="EMBL" id="CAF5074008.1"/>
    </source>
</evidence>
<dbReference type="EMBL" id="CAJOBI010235533">
    <property type="protein sequence ID" value="CAF5074008.1"/>
    <property type="molecule type" value="Genomic_DNA"/>
</dbReference>
<proteinExistence type="predicted"/>
<accession>A0A8S3EFR7</accession>
<name>A0A8S3EFR7_9BILA</name>
<gene>
    <name evidence="1" type="ORF">SMN809_LOCUS60432</name>
</gene>
<comment type="caution">
    <text evidence="1">The sequence shown here is derived from an EMBL/GenBank/DDBJ whole genome shotgun (WGS) entry which is preliminary data.</text>
</comment>
<protein>
    <submittedName>
        <fullName evidence="1">Uncharacterized protein</fullName>
    </submittedName>
</protein>
<dbReference type="AlphaFoldDB" id="A0A8S3EFR7"/>
<reference evidence="1" key="1">
    <citation type="submission" date="2021-02" db="EMBL/GenBank/DDBJ databases">
        <authorList>
            <person name="Nowell W R."/>
        </authorList>
    </citation>
    <scope>NUCLEOTIDE SEQUENCE</scope>
</reference>
<evidence type="ECO:0000313" key="2">
    <source>
        <dbReference type="Proteomes" id="UP000676336"/>
    </source>
</evidence>
<organism evidence="1 2">
    <name type="scientific">Rotaria magnacalcarata</name>
    <dbReference type="NCBI Taxonomy" id="392030"/>
    <lineage>
        <taxon>Eukaryota</taxon>
        <taxon>Metazoa</taxon>
        <taxon>Spiralia</taxon>
        <taxon>Gnathifera</taxon>
        <taxon>Rotifera</taxon>
        <taxon>Eurotatoria</taxon>
        <taxon>Bdelloidea</taxon>
        <taxon>Philodinida</taxon>
        <taxon>Philodinidae</taxon>
        <taxon>Rotaria</taxon>
    </lineage>
</organism>
<sequence length="73" mass="8317">MDRISDSISTSNGSITRIFIKLMSNSINDQEFFQCISEEHQRLQQELKEILNSSAPHVQRQPTTLGSLLDLLI</sequence>